<dbReference type="PANTHER" id="PTHR28448">
    <property type="entry name" value="UPF0728 PROTEIN C10ORF53"/>
    <property type="match status" value="1"/>
</dbReference>
<dbReference type="PANTHER" id="PTHR28448:SF1">
    <property type="entry name" value="UPF0728 PROTEIN C10ORF53"/>
    <property type="match status" value="1"/>
</dbReference>
<reference evidence="2 3" key="1">
    <citation type="journal article" date="2009" name="Science">
        <title>Genome sequence, comparative analysis, and population genetics of the domestic horse.</title>
        <authorList>
            <consortium name="Broad Institute Genome Sequencing Platform"/>
            <consortium name="Broad Institute Whole Genome Assembly Team"/>
            <person name="Wade C.M."/>
            <person name="Giulotto E."/>
            <person name="Sigurdsson S."/>
            <person name="Zoli M."/>
            <person name="Gnerre S."/>
            <person name="Imsland F."/>
            <person name="Lear T.L."/>
            <person name="Adelson D.L."/>
            <person name="Bailey E."/>
            <person name="Bellone R.R."/>
            <person name="Bloecker H."/>
            <person name="Distl O."/>
            <person name="Edgar R.C."/>
            <person name="Garber M."/>
            <person name="Leeb T."/>
            <person name="Mauceli E."/>
            <person name="MacLeod J.N."/>
            <person name="Penedo M.C.T."/>
            <person name="Raison J.M."/>
            <person name="Sharpe T."/>
            <person name="Vogel J."/>
            <person name="Andersson L."/>
            <person name="Antczak D.F."/>
            <person name="Biagi T."/>
            <person name="Binns M.M."/>
            <person name="Chowdhary B.P."/>
            <person name="Coleman S.J."/>
            <person name="Della Valle G."/>
            <person name="Fryc S."/>
            <person name="Guerin G."/>
            <person name="Hasegawa T."/>
            <person name="Hill E.W."/>
            <person name="Jurka J."/>
            <person name="Kiialainen A."/>
            <person name="Lindgren G."/>
            <person name="Liu J."/>
            <person name="Magnani E."/>
            <person name="Mickelson J.R."/>
            <person name="Murray J."/>
            <person name="Nergadze S.G."/>
            <person name="Onofrio R."/>
            <person name="Pedroni S."/>
            <person name="Piras M.F."/>
            <person name="Raudsepp T."/>
            <person name="Rocchi M."/>
            <person name="Roeed K.H."/>
            <person name="Ryder O.A."/>
            <person name="Searle S."/>
            <person name="Skow L."/>
            <person name="Swinburne J.E."/>
            <person name="Syvaenen A.C."/>
            <person name="Tozaki T."/>
            <person name="Valberg S.J."/>
            <person name="Vaudin M."/>
            <person name="White J.R."/>
            <person name="Zody M.C."/>
            <person name="Lander E.S."/>
            <person name="Lindblad-Toh K."/>
        </authorList>
    </citation>
    <scope>NUCLEOTIDE SEQUENCE [LARGE SCALE GENOMIC DNA]</scope>
    <source>
        <strain evidence="2 3">Thoroughbred</strain>
    </source>
</reference>
<proteinExistence type="inferred from homology"/>
<dbReference type="AlphaFoldDB" id="A0A9L0RRZ8"/>
<accession>A0A9L0RRZ8</accession>
<keyword evidence="3" id="KW-1185">Reference proteome</keyword>
<reference evidence="2" key="2">
    <citation type="submission" date="2025-08" db="UniProtKB">
        <authorList>
            <consortium name="Ensembl"/>
        </authorList>
    </citation>
    <scope>IDENTIFICATION</scope>
    <source>
        <strain evidence="2">Thoroughbred</strain>
    </source>
</reference>
<dbReference type="Proteomes" id="UP000002281">
    <property type="component" value="Chromosome 1"/>
</dbReference>
<organism evidence="2 3">
    <name type="scientific">Equus caballus</name>
    <name type="common">Horse</name>
    <dbReference type="NCBI Taxonomy" id="9796"/>
    <lineage>
        <taxon>Eukaryota</taxon>
        <taxon>Metazoa</taxon>
        <taxon>Chordata</taxon>
        <taxon>Craniata</taxon>
        <taxon>Vertebrata</taxon>
        <taxon>Euteleostomi</taxon>
        <taxon>Mammalia</taxon>
        <taxon>Eutheria</taxon>
        <taxon>Laurasiatheria</taxon>
        <taxon>Perissodactyla</taxon>
        <taxon>Equidae</taxon>
        <taxon>Equus</taxon>
    </lineage>
</organism>
<dbReference type="Pfam" id="PF15092">
    <property type="entry name" value="UPF0728"/>
    <property type="match status" value="1"/>
</dbReference>
<gene>
    <name evidence="2" type="primary">C1H10orf53</name>
</gene>
<dbReference type="GeneTree" id="ENSGT00390000002871"/>
<evidence type="ECO:0000313" key="3">
    <source>
        <dbReference type="Proteomes" id="UP000002281"/>
    </source>
</evidence>
<dbReference type="Ensembl" id="ENSECAT00000092844.1">
    <property type="protein sequence ID" value="ENSECAP00000066635.1"/>
    <property type="gene ID" value="ENSECAG00000021332.4"/>
</dbReference>
<sequence length="158" mass="17392">GCEDGGSRVSRALHEQGQELTLYTQISSTHCEGIENVDGGRLAARNTSSLRGRGWKLVFPLQEQITWRGGKWQPKPELLRSLSVLPGKAEGTWRPAPVVLAKDGHHVILEKIEERNLVELVVNEEVVFHCNINDLEFGGDGDLDPLCAAARIAVLNAY</sequence>
<reference evidence="2" key="3">
    <citation type="submission" date="2025-09" db="UniProtKB">
        <authorList>
            <consortium name="Ensembl"/>
        </authorList>
    </citation>
    <scope>IDENTIFICATION</scope>
    <source>
        <strain evidence="2">Thoroughbred</strain>
    </source>
</reference>
<name>A0A9L0RRZ8_HORSE</name>
<evidence type="ECO:0000256" key="1">
    <source>
        <dbReference type="ARBA" id="ARBA00009973"/>
    </source>
</evidence>
<comment type="similarity">
    <text evidence="1">Belongs to the UPF0728 family.</text>
</comment>
<evidence type="ECO:0000313" key="2">
    <source>
        <dbReference type="Ensembl" id="ENSECAP00000066635.1"/>
    </source>
</evidence>
<dbReference type="InterPro" id="IPR027885">
    <property type="entry name" value="UPF0728"/>
</dbReference>
<protein>
    <submittedName>
        <fullName evidence="2">Chromosome 1 C10orf53 homolog</fullName>
    </submittedName>
</protein>